<dbReference type="Proteomes" id="UP001415857">
    <property type="component" value="Unassembled WGS sequence"/>
</dbReference>
<keyword evidence="2" id="KW-0472">Membrane</keyword>
<dbReference type="EMBL" id="JBBPBK010000012">
    <property type="protein sequence ID" value="KAK9273148.1"/>
    <property type="molecule type" value="Genomic_DNA"/>
</dbReference>
<evidence type="ECO:0000313" key="4">
    <source>
        <dbReference type="Proteomes" id="UP001415857"/>
    </source>
</evidence>
<reference evidence="3 4" key="1">
    <citation type="journal article" date="2024" name="Plant J.">
        <title>Genome sequences and population genomics reveal climatic adaptation and genomic divergence between two closely related sweetgum species.</title>
        <authorList>
            <person name="Xu W.Q."/>
            <person name="Ren C.Q."/>
            <person name="Zhang X.Y."/>
            <person name="Comes H.P."/>
            <person name="Liu X.H."/>
            <person name="Li Y.G."/>
            <person name="Kettle C.J."/>
            <person name="Jalonen R."/>
            <person name="Gaisberger H."/>
            <person name="Ma Y.Z."/>
            <person name="Qiu Y.X."/>
        </authorList>
    </citation>
    <scope>NUCLEOTIDE SEQUENCE [LARGE SCALE GENOMIC DNA]</scope>
    <source>
        <strain evidence="3">Hangzhou</strain>
    </source>
</reference>
<evidence type="ECO:0000313" key="3">
    <source>
        <dbReference type="EMBL" id="KAK9273148.1"/>
    </source>
</evidence>
<name>A0AAP0R9J5_LIQFO</name>
<comment type="caution">
    <text evidence="3">The sequence shown here is derived from an EMBL/GenBank/DDBJ whole genome shotgun (WGS) entry which is preliminary data.</text>
</comment>
<protein>
    <submittedName>
        <fullName evidence="3">Uncharacterized protein</fullName>
    </submittedName>
</protein>
<sequence length="154" mass="17110">MADFEAPSFSLELDFDSEPPFSPKEDSTVTPKGAPDASTNGNFCTPEDDDSPPGLRLSPSENRRRRLTGSHICRRRTGSHICRRRTVSRICRRRTSSSVCRRRTGSHFFIPLGLPWVWVSIAVGLGFHFGDDGRRPAALNEDDFALDDDSDGQG</sequence>
<evidence type="ECO:0000256" key="1">
    <source>
        <dbReference type="SAM" id="MobiDB-lite"/>
    </source>
</evidence>
<keyword evidence="2" id="KW-0812">Transmembrane</keyword>
<dbReference type="AlphaFoldDB" id="A0AAP0R9J5"/>
<evidence type="ECO:0000256" key="2">
    <source>
        <dbReference type="SAM" id="Phobius"/>
    </source>
</evidence>
<feature type="region of interest" description="Disordered" evidence="1">
    <location>
        <begin position="1"/>
        <end position="65"/>
    </location>
</feature>
<accession>A0AAP0R9J5</accession>
<feature type="transmembrane region" description="Helical" evidence="2">
    <location>
        <begin position="108"/>
        <end position="129"/>
    </location>
</feature>
<gene>
    <name evidence="3" type="ORF">L1049_017955</name>
</gene>
<proteinExistence type="predicted"/>
<keyword evidence="2" id="KW-1133">Transmembrane helix</keyword>
<organism evidence="3 4">
    <name type="scientific">Liquidambar formosana</name>
    <name type="common">Formosan gum</name>
    <dbReference type="NCBI Taxonomy" id="63359"/>
    <lineage>
        <taxon>Eukaryota</taxon>
        <taxon>Viridiplantae</taxon>
        <taxon>Streptophyta</taxon>
        <taxon>Embryophyta</taxon>
        <taxon>Tracheophyta</taxon>
        <taxon>Spermatophyta</taxon>
        <taxon>Magnoliopsida</taxon>
        <taxon>eudicotyledons</taxon>
        <taxon>Gunneridae</taxon>
        <taxon>Pentapetalae</taxon>
        <taxon>Saxifragales</taxon>
        <taxon>Altingiaceae</taxon>
        <taxon>Liquidambar</taxon>
    </lineage>
</organism>
<keyword evidence="4" id="KW-1185">Reference proteome</keyword>